<reference evidence="2" key="1">
    <citation type="submission" date="2016-11" db="UniProtKB">
        <authorList>
            <consortium name="WormBaseParasite"/>
        </authorList>
    </citation>
    <scope>IDENTIFICATION</scope>
</reference>
<keyword evidence="1" id="KW-1185">Reference proteome</keyword>
<dbReference type="WBParaSite" id="Hba_12615">
    <property type="protein sequence ID" value="Hba_12615"/>
    <property type="gene ID" value="Hba_12615"/>
</dbReference>
<organism evidence="1 2">
    <name type="scientific">Heterorhabditis bacteriophora</name>
    <name type="common">Entomopathogenic nematode worm</name>
    <dbReference type="NCBI Taxonomy" id="37862"/>
    <lineage>
        <taxon>Eukaryota</taxon>
        <taxon>Metazoa</taxon>
        <taxon>Ecdysozoa</taxon>
        <taxon>Nematoda</taxon>
        <taxon>Chromadorea</taxon>
        <taxon>Rhabditida</taxon>
        <taxon>Rhabditina</taxon>
        <taxon>Rhabditomorpha</taxon>
        <taxon>Strongyloidea</taxon>
        <taxon>Heterorhabditidae</taxon>
        <taxon>Heterorhabditis</taxon>
    </lineage>
</organism>
<proteinExistence type="predicted"/>
<evidence type="ECO:0000313" key="1">
    <source>
        <dbReference type="Proteomes" id="UP000095283"/>
    </source>
</evidence>
<sequence length="75" mass="8325">MKEIKGTVRVASHLRTLRMAVCAIGVLPILSPLRTKVDVSQNTTVFCSLNYTCHRVMFVNVSGELEGSCLYEHSL</sequence>
<dbReference type="AlphaFoldDB" id="A0A1I7X575"/>
<protein>
    <submittedName>
        <fullName evidence="2">Secreted protein</fullName>
    </submittedName>
</protein>
<evidence type="ECO:0000313" key="2">
    <source>
        <dbReference type="WBParaSite" id="Hba_12615"/>
    </source>
</evidence>
<accession>A0A1I7X575</accession>
<dbReference type="Proteomes" id="UP000095283">
    <property type="component" value="Unplaced"/>
</dbReference>
<name>A0A1I7X575_HETBA</name>